<accession>A0A8S5TIX4</accession>
<dbReference type="EMBL" id="BK032837">
    <property type="protein sequence ID" value="DAF63268.1"/>
    <property type="molecule type" value="Genomic_DNA"/>
</dbReference>
<sequence length="452" mass="49389">MSAVERTDLATVNLVKGTSADMTMLAEVGGSIVRVKAEDIVPYREEEVSYGVTFDESISSSYCTRIGNMALHKTLPVQSLMRGCLLNDDGEVVKYLSAKDWTNEDRSGKSGQVMVEIPLHWRKFSIDGTKLTVRLSLYPLPGYQCVPKCYVSAYEAAMDRTTGKLASVVNMDARYRGGDNTSSYDGTYRTLCGRPASSLSRTAFRNAARKRKANSAEWNCYVYDIHKTIYWLFVVEYAILDSQNAVNATPTAEGFRQGGLGEGVADISYYIWNNFNGVRPFVPCGYTDSLGNGTGEVTLTLDNITAKVNRYRGIECPFGHINHLVDGVNVRISPDGTSKVYVCTTPAKFSDSGYEGYVYVGDAARSEGYIVKFIFGESGEIVGMAVGGGSSTHCGDYFYVDHPSTTVLRVLLFGGYAFHFAKAGFVQTEATFDPSNASSNVGTRLCFIPTVA</sequence>
<reference evidence="1" key="1">
    <citation type="journal article" date="2021" name="Proc. Natl. Acad. Sci. U.S.A.">
        <title>A Catalog of Tens of Thousands of Viruses from Human Metagenomes Reveals Hidden Associations with Chronic Diseases.</title>
        <authorList>
            <person name="Tisza M.J."/>
            <person name="Buck C.B."/>
        </authorList>
    </citation>
    <scope>NUCLEOTIDE SEQUENCE</scope>
    <source>
        <strain evidence="1">CtyM420</strain>
    </source>
</reference>
<proteinExistence type="predicted"/>
<name>A0A8S5TIX4_9CAUD</name>
<evidence type="ECO:0000313" key="1">
    <source>
        <dbReference type="EMBL" id="DAF63268.1"/>
    </source>
</evidence>
<protein>
    <submittedName>
        <fullName evidence="1">Tail collar fiber protein</fullName>
    </submittedName>
</protein>
<organism evidence="1">
    <name type="scientific">CrAss-like virus sp. ctyM420</name>
    <dbReference type="NCBI Taxonomy" id="2828014"/>
    <lineage>
        <taxon>Viruses</taxon>
        <taxon>Duplodnaviria</taxon>
        <taxon>Heunggongvirae</taxon>
        <taxon>Uroviricota</taxon>
        <taxon>Caudoviricetes</taxon>
        <taxon>Crassvirales</taxon>
    </lineage>
</organism>